<evidence type="ECO:0000313" key="2">
    <source>
        <dbReference type="EMBL" id="GFO13521.1"/>
    </source>
</evidence>
<feature type="domain" description="Reverse transcriptase" evidence="1">
    <location>
        <begin position="32"/>
        <end position="173"/>
    </location>
</feature>
<sequence>MRQTLCEDLDEMENLGIIKTSNSPNVSPVAVVEKKDDSNRICIDYKQLNKLTVFNPHPMIPPADVFQGMGNSRYFSKINLNKGCWQIPVRQQDIPKTVFVTMDCHHEFLRMPFAMMNSRAILTLSVKMILRGMEYVVEYVDDLLVHTPTWEDYVNTLRELFKRLQRANFTVRPSVLYLLYNYITLSFLVS</sequence>
<comment type="caution">
    <text evidence="2">The sequence shown here is derived from an EMBL/GenBank/DDBJ whole genome shotgun (WGS) entry which is preliminary data.</text>
</comment>
<dbReference type="SUPFAM" id="SSF56672">
    <property type="entry name" value="DNA/RNA polymerases"/>
    <property type="match status" value="1"/>
</dbReference>
<reference evidence="2 3" key="1">
    <citation type="journal article" date="2021" name="Elife">
        <title>Chloroplast acquisition without the gene transfer in kleptoplastic sea slugs, Plakobranchus ocellatus.</title>
        <authorList>
            <person name="Maeda T."/>
            <person name="Takahashi S."/>
            <person name="Yoshida T."/>
            <person name="Shimamura S."/>
            <person name="Takaki Y."/>
            <person name="Nagai Y."/>
            <person name="Toyoda A."/>
            <person name="Suzuki Y."/>
            <person name="Arimoto A."/>
            <person name="Ishii H."/>
            <person name="Satoh N."/>
            <person name="Nishiyama T."/>
            <person name="Hasebe M."/>
            <person name="Maruyama T."/>
            <person name="Minagawa J."/>
            <person name="Obokata J."/>
            <person name="Shigenobu S."/>
        </authorList>
    </citation>
    <scope>NUCLEOTIDE SEQUENCE [LARGE SCALE GENOMIC DNA]</scope>
</reference>
<dbReference type="InterPro" id="IPR043502">
    <property type="entry name" value="DNA/RNA_pol_sf"/>
</dbReference>
<dbReference type="Gene3D" id="3.10.10.10">
    <property type="entry name" value="HIV Type 1 Reverse Transcriptase, subunit A, domain 1"/>
    <property type="match status" value="1"/>
</dbReference>
<dbReference type="InterPro" id="IPR000477">
    <property type="entry name" value="RT_dom"/>
</dbReference>
<organism evidence="2 3">
    <name type="scientific">Plakobranchus ocellatus</name>
    <dbReference type="NCBI Taxonomy" id="259542"/>
    <lineage>
        <taxon>Eukaryota</taxon>
        <taxon>Metazoa</taxon>
        <taxon>Spiralia</taxon>
        <taxon>Lophotrochozoa</taxon>
        <taxon>Mollusca</taxon>
        <taxon>Gastropoda</taxon>
        <taxon>Heterobranchia</taxon>
        <taxon>Euthyneura</taxon>
        <taxon>Panpulmonata</taxon>
        <taxon>Sacoglossa</taxon>
        <taxon>Placobranchoidea</taxon>
        <taxon>Plakobranchidae</taxon>
        <taxon>Plakobranchus</taxon>
    </lineage>
</organism>
<dbReference type="Pfam" id="PF00078">
    <property type="entry name" value="RVT_1"/>
    <property type="match status" value="1"/>
</dbReference>
<keyword evidence="3" id="KW-1185">Reference proteome</keyword>
<dbReference type="CDD" id="cd01647">
    <property type="entry name" value="RT_LTR"/>
    <property type="match status" value="1"/>
</dbReference>
<dbReference type="InterPro" id="IPR043128">
    <property type="entry name" value="Rev_trsase/Diguanyl_cyclase"/>
</dbReference>
<dbReference type="PANTHER" id="PTHR24559">
    <property type="entry name" value="TRANSPOSON TY3-I GAG-POL POLYPROTEIN"/>
    <property type="match status" value="1"/>
</dbReference>
<gene>
    <name evidence="2" type="ORF">PoB_004002600</name>
</gene>
<dbReference type="Proteomes" id="UP000735302">
    <property type="component" value="Unassembled WGS sequence"/>
</dbReference>
<dbReference type="AlphaFoldDB" id="A0AAV4AZ07"/>
<dbReference type="Gene3D" id="3.30.70.270">
    <property type="match status" value="1"/>
</dbReference>
<protein>
    <submittedName>
        <fullName evidence="2">Zinc finger protein</fullName>
    </submittedName>
</protein>
<dbReference type="InterPro" id="IPR053134">
    <property type="entry name" value="RNA-dir_DNA_polymerase"/>
</dbReference>
<evidence type="ECO:0000259" key="1">
    <source>
        <dbReference type="Pfam" id="PF00078"/>
    </source>
</evidence>
<evidence type="ECO:0000313" key="3">
    <source>
        <dbReference type="Proteomes" id="UP000735302"/>
    </source>
</evidence>
<dbReference type="EMBL" id="BLXT01004491">
    <property type="protein sequence ID" value="GFO13521.1"/>
    <property type="molecule type" value="Genomic_DNA"/>
</dbReference>
<dbReference type="PANTHER" id="PTHR24559:SF444">
    <property type="entry name" value="REVERSE TRANSCRIPTASE DOMAIN-CONTAINING PROTEIN"/>
    <property type="match status" value="1"/>
</dbReference>
<name>A0AAV4AZ07_9GAST</name>
<accession>A0AAV4AZ07</accession>
<proteinExistence type="predicted"/>